<comment type="catalytic activity">
    <reaction evidence="1">
        <text>Thiol-dependent hydrolysis of ester, thioester, amide, peptide and isopeptide bonds formed by the C-terminal Gly of ubiquitin (a 76-residue protein attached to proteins as an intracellular targeting signal).</text>
        <dbReference type="EC" id="3.4.19.12"/>
    </reaction>
</comment>
<dbReference type="SUPFAM" id="SSF54236">
    <property type="entry name" value="Ubiquitin-like"/>
    <property type="match status" value="1"/>
</dbReference>
<keyword evidence="7" id="KW-0788">Thiol protease</keyword>
<dbReference type="SMART" id="SM00726">
    <property type="entry name" value="UIM"/>
    <property type="match status" value="3"/>
</dbReference>
<dbReference type="CDD" id="cd01767">
    <property type="entry name" value="UBX"/>
    <property type="match status" value="1"/>
</dbReference>
<dbReference type="InterPro" id="IPR006155">
    <property type="entry name" value="Josephin"/>
</dbReference>
<dbReference type="PROSITE" id="PS50330">
    <property type="entry name" value="UIM"/>
    <property type="match status" value="2"/>
</dbReference>
<dbReference type="Pfam" id="PF02099">
    <property type="entry name" value="Josephin"/>
    <property type="match status" value="1"/>
</dbReference>
<dbReference type="Gene3D" id="3.10.20.90">
    <property type="entry name" value="Phosphatidylinositol 3-kinase Catalytic Subunit, Chain A, domain 1"/>
    <property type="match status" value="1"/>
</dbReference>
<dbReference type="GO" id="GO:0005634">
    <property type="term" value="C:nucleus"/>
    <property type="evidence" value="ECO:0007669"/>
    <property type="project" value="UniProtKB-SubCell"/>
</dbReference>
<keyword evidence="10" id="KW-0539">Nucleus</keyword>
<evidence type="ECO:0000256" key="8">
    <source>
        <dbReference type="ARBA" id="ARBA00023015"/>
    </source>
</evidence>
<keyword evidence="8" id="KW-0805">Transcription regulation</keyword>
<keyword evidence="6 11" id="KW-0378">Hydrolase</keyword>
<dbReference type="SMART" id="SM01246">
    <property type="entry name" value="Josephin"/>
    <property type="match status" value="1"/>
</dbReference>
<feature type="domain" description="UBX" evidence="12">
    <location>
        <begin position="301"/>
        <end position="375"/>
    </location>
</feature>
<sequence>MSYYNARTQQKKIYWECQENDLLCAVHALNSLLQYPYFDAVTLAEIARDIDQEEKQLYQFSGANENVGESGYFSIQAITRALQGKNLQLEYFNSQNDPTVEQAFICNLSSHWHPIRKLNGKWYELDSLAEYPRMIGDIYLSELLYGIKNKGYSVFVVKGEFPENFPFEDLAPHQLLLSEEDIKSHQMSGARRNEEKEFEEALKRSMEVDYMKNQDDELAKALALSMGSMPYSIDDDDEELKKALAMSMEGSVPQKNFPTNFNIEKKQSYSEEEELAKAIELSKELEEAKNDVAKMEIPEYDGPGVFDIRMKCLDGKSLMKKFLPQCKVRELLEWGKVINNTVKIRLVQFYPRKVFEDLDLSLDEAGINRENAGIVAEKII</sequence>
<dbReference type="Pfam" id="PF00789">
    <property type="entry name" value="UBX"/>
    <property type="match status" value="1"/>
</dbReference>
<dbReference type="PROSITE" id="PS50957">
    <property type="entry name" value="JOSEPHIN"/>
    <property type="match status" value="1"/>
</dbReference>
<dbReference type="AlphaFoldDB" id="A0A1R2CGJ0"/>
<proteinExistence type="predicted"/>
<evidence type="ECO:0000256" key="9">
    <source>
        <dbReference type="ARBA" id="ARBA00023163"/>
    </source>
</evidence>
<evidence type="ECO:0000256" key="5">
    <source>
        <dbReference type="ARBA" id="ARBA00022786"/>
    </source>
</evidence>
<dbReference type="Pfam" id="PF02809">
    <property type="entry name" value="UIM"/>
    <property type="match status" value="3"/>
</dbReference>
<evidence type="ECO:0000256" key="11">
    <source>
        <dbReference type="PROSITE-ProRule" id="PRU00331"/>
    </source>
</evidence>
<keyword evidence="5" id="KW-0833">Ubl conjugation pathway</keyword>
<comment type="subcellular location">
    <subcellularLocation>
        <location evidence="2">Nucleus</location>
    </subcellularLocation>
</comment>
<evidence type="ECO:0000259" key="12">
    <source>
        <dbReference type="PROSITE" id="PS50033"/>
    </source>
</evidence>
<comment type="caution">
    <text evidence="14">The sequence shown here is derived from an EMBL/GenBank/DDBJ whole genome shotgun (WGS) entry which is preliminary data.</text>
</comment>
<dbReference type="InterPro" id="IPR001012">
    <property type="entry name" value="UBX_dom"/>
</dbReference>
<evidence type="ECO:0000256" key="3">
    <source>
        <dbReference type="ARBA" id="ARBA00012759"/>
    </source>
</evidence>
<dbReference type="PANTHER" id="PTHR14159">
    <property type="entry name" value="ATAXIN-3-RELATED"/>
    <property type="match status" value="1"/>
</dbReference>
<evidence type="ECO:0000256" key="10">
    <source>
        <dbReference type="ARBA" id="ARBA00023242"/>
    </source>
</evidence>
<gene>
    <name evidence="14" type="ORF">SteCoe_9956</name>
</gene>
<dbReference type="Gene3D" id="1.10.287.10">
    <property type="entry name" value="S15/NS1, RNA-binding"/>
    <property type="match status" value="1"/>
</dbReference>
<evidence type="ECO:0000256" key="2">
    <source>
        <dbReference type="ARBA" id="ARBA00004123"/>
    </source>
</evidence>
<keyword evidence="9" id="KW-0804">Transcription</keyword>
<evidence type="ECO:0000313" key="14">
    <source>
        <dbReference type="EMBL" id="OMJ88141.1"/>
    </source>
</evidence>
<dbReference type="Proteomes" id="UP000187209">
    <property type="component" value="Unassembled WGS sequence"/>
</dbReference>
<reference evidence="14 15" key="1">
    <citation type="submission" date="2016-11" db="EMBL/GenBank/DDBJ databases">
        <title>The macronuclear genome of Stentor coeruleus: a giant cell with tiny introns.</title>
        <authorList>
            <person name="Slabodnick M."/>
            <person name="Ruby J.G."/>
            <person name="Reiff S.B."/>
            <person name="Swart E.C."/>
            <person name="Gosai S."/>
            <person name="Prabakaran S."/>
            <person name="Witkowska E."/>
            <person name="Larue G.E."/>
            <person name="Fisher S."/>
            <person name="Freeman R.M."/>
            <person name="Gunawardena J."/>
            <person name="Chu W."/>
            <person name="Stover N.A."/>
            <person name="Gregory B.D."/>
            <person name="Nowacki M."/>
            <person name="Derisi J."/>
            <person name="Roy S.W."/>
            <person name="Marshall W.F."/>
            <person name="Sood P."/>
        </authorList>
    </citation>
    <scope>NUCLEOTIDE SEQUENCE [LARGE SCALE GENOMIC DNA]</scope>
    <source>
        <strain evidence="14">WM001</strain>
    </source>
</reference>
<feature type="domain" description="Josephin" evidence="13">
    <location>
        <begin position="11"/>
        <end position="172"/>
    </location>
</feature>
<dbReference type="PANTHER" id="PTHR14159:SF0">
    <property type="entry name" value="ATAXIN-3-RELATED"/>
    <property type="match status" value="1"/>
</dbReference>
<dbReference type="OrthoDB" id="311415at2759"/>
<keyword evidence="15" id="KW-1185">Reference proteome</keyword>
<evidence type="ECO:0000256" key="4">
    <source>
        <dbReference type="ARBA" id="ARBA00022670"/>
    </source>
</evidence>
<dbReference type="EC" id="3.4.19.12" evidence="3"/>
<dbReference type="GO" id="GO:0016579">
    <property type="term" value="P:protein deubiquitination"/>
    <property type="evidence" value="ECO:0007669"/>
    <property type="project" value="InterPro"/>
</dbReference>
<name>A0A1R2CGJ0_9CILI</name>
<organism evidence="14 15">
    <name type="scientific">Stentor coeruleus</name>
    <dbReference type="NCBI Taxonomy" id="5963"/>
    <lineage>
        <taxon>Eukaryota</taxon>
        <taxon>Sar</taxon>
        <taxon>Alveolata</taxon>
        <taxon>Ciliophora</taxon>
        <taxon>Postciliodesmatophora</taxon>
        <taxon>Heterotrichea</taxon>
        <taxon>Heterotrichida</taxon>
        <taxon>Stentoridae</taxon>
        <taxon>Stentor</taxon>
    </lineage>
</organism>
<feature type="active site" evidence="11">
    <location>
        <position position="111"/>
    </location>
</feature>
<evidence type="ECO:0000313" key="15">
    <source>
        <dbReference type="Proteomes" id="UP000187209"/>
    </source>
</evidence>
<evidence type="ECO:0000256" key="6">
    <source>
        <dbReference type="ARBA" id="ARBA00022801"/>
    </source>
</evidence>
<accession>A0A1R2CGJ0</accession>
<dbReference type="InterPro" id="IPR029071">
    <property type="entry name" value="Ubiquitin-like_domsf"/>
</dbReference>
<dbReference type="Gene3D" id="3.90.70.40">
    <property type="match status" value="1"/>
</dbReference>
<dbReference type="GO" id="GO:0006508">
    <property type="term" value="P:proteolysis"/>
    <property type="evidence" value="ECO:0007669"/>
    <property type="project" value="UniProtKB-KW"/>
</dbReference>
<evidence type="ECO:0000256" key="7">
    <source>
        <dbReference type="ARBA" id="ARBA00022807"/>
    </source>
</evidence>
<evidence type="ECO:0000256" key="1">
    <source>
        <dbReference type="ARBA" id="ARBA00000707"/>
    </source>
</evidence>
<protein>
    <recommendedName>
        <fullName evidence="3">ubiquitinyl hydrolase 1</fullName>
        <ecNumber evidence="3">3.4.19.12</ecNumber>
    </recommendedName>
</protein>
<keyword evidence="4" id="KW-0645">Protease</keyword>
<dbReference type="InterPro" id="IPR033865">
    <property type="entry name" value="Ataxin-3"/>
</dbReference>
<dbReference type="EMBL" id="MPUH01000158">
    <property type="protein sequence ID" value="OMJ88141.1"/>
    <property type="molecule type" value="Genomic_DNA"/>
</dbReference>
<dbReference type="PROSITE" id="PS50033">
    <property type="entry name" value="UBX"/>
    <property type="match status" value="1"/>
</dbReference>
<dbReference type="InterPro" id="IPR003903">
    <property type="entry name" value="UIM_dom"/>
</dbReference>
<feature type="active site" evidence="11">
    <location>
        <position position="126"/>
    </location>
</feature>
<dbReference type="GO" id="GO:0004843">
    <property type="term" value="F:cysteine-type deubiquitinase activity"/>
    <property type="evidence" value="ECO:0007669"/>
    <property type="project" value="UniProtKB-EC"/>
</dbReference>
<evidence type="ECO:0000259" key="13">
    <source>
        <dbReference type="PROSITE" id="PS50957"/>
    </source>
</evidence>
<feature type="active site" evidence="11">
    <location>
        <position position="24"/>
    </location>
</feature>